<sequence>MCNCANACITDVRPGLFSKTKRQKIGMRRRMLIFHDAGRLFKKTLNSYTLVVEKPSRPATYASSSYEQSLRVAKNTLCHHLNTAVLSKNTKRHRDSTATYPRASRFQHPTRYKQDPAATHSLAAASDDRNIYSTRRDVWLGPDAQFMYRKMQ</sequence>
<protein>
    <submittedName>
        <fullName evidence="1">Uncharacterized protein</fullName>
    </submittedName>
</protein>
<name>A0A6A5JXB4_9PLEO</name>
<dbReference type="EMBL" id="ML975517">
    <property type="protein sequence ID" value="KAF1828641.1"/>
    <property type="molecule type" value="Genomic_DNA"/>
</dbReference>
<accession>A0A6A5JXB4</accession>
<evidence type="ECO:0000313" key="1">
    <source>
        <dbReference type="EMBL" id="KAF1828641.1"/>
    </source>
</evidence>
<dbReference type="AlphaFoldDB" id="A0A6A5JXB4"/>
<keyword evidence="2" id="KW-1185">Reference proteome</keyword>
<reference evidence="1" key="1">
    <citation type="submission" date="2020-01" db="EMBL/GenBank/DDBJ databases">
        <authorList>
            <consortium name="DOE Joint Genome Institute"/>
            <person name="Haridas S."/>
            <person name="Albert R."/>
            <person name="Binder M."/>
            <person name="Bloem J."/>
            <person name="Labutti K."/>
            <person name="Salamov A."/>
            <person name="Andreopoulos B."/>
            <person name="Baker S.E."/>
            <person name="Barry K."/>
            <person name="Bills G."/>
            <person name="Bluhm B.H."/>
            <person name="Cannon C."/>
            <person name="Castanera R."/>
            <person name="Culley D.E."/>
            <person name="Daum C."/>
            <person name="Ezra D."/>
            <person name="Gonzalez J.B."/>
            <person name="Henrissat B."/>
            <person name="Kuo A."/>
            <person name="Liang C."/>
            <person name="Lipzen A."/>
            <person name="Lutzoni F."/>
            <person name="Magnuson J."/>
            <person name="Mondo S."/>
            <person name="Nolan M."/>
            <person name="Ohm R."/>
            <person name="Pangilinan J."/>
            <person name="Park H.-J."/>
            <person name="Ramirez L."/>
            <person name="Alfaro M."/>
            <person name="Sun H."/>
            <person name="Tritt A."/>
            <person name="Yoshinaga Y."/>
            <person name="Zwiers L.-H."/>
            <person name="Turgeon B.G."/>
            <person name="Goodwin S.B."/>
            <person name="Spatafora J.W."/>
            <person name="Crous P.W."/>
            <person name="Grigoriev I.V."/>
        </authorList>
    </citation>
    <scope>NUCLEOTIDE SEQUENCE</scope>
    <source>
        <strain evidence="1">P77</strain>
    </source>
</reference>
<organism evidence="1 2">
    <name type="scientific">Decorospora gaudefroyi</name>
    <dbReference type="NCBI Taxonomy" id="184978"/>
    <lineage>
        <taxon>Eukaryota</taxon>
        <taxon>Fungi</taxon>
        <taxon>Dikarya</taxon>
        <taxon>Ascomycota</taxon>
        <taxon>Pezizomycotina</taxon>
        <taxon>Dothideomycetes</taxon>
        <taxon>Pleosporomycetidae</taxon>
        <taxon>Pleosporales</taxon>
        <taxon>Pleosporineae</taxon>
        <taxon>Pleosporaceae</taxon>
        <taxon>Decorospora</taxon>
    </lineage>
</organism>
<evidence type="ECO:0000313" key="2">
    <source>
        <dbReference type="Proteomes" id="UP000800040"/>
    </source>
</evidence>
<gene>
    <name evidence="1" type="ORF">BDW02DRAFT_215514</name>
</gene>
<dbReference type="Proteomes" id="UP000800040">
    <property type="component" value="Unassembled WGS sequence"/>
</dbReference>
<proteinExistence type="predicted"/>